<feature type="transmembrane region" description="Helical" evidence="1">
    <location>
        <begin position="411"/>
        <end position="428"/>
    </location>
</feature>
<keyword evidence="4" id="KW-1185">Reference proteome</keyword>
<keyword evidence="3" id="KW-0418">Kinase</keyword>
<organism evidence="3 4">
    <name type="scientific">Jiangella mangrovi</name>
    <dbReference type="NCBI Taxonomy" id="1524084"/>
    <lineage>
        <taxon>Bacteria</taxon>
        <taxon>Bacillati</taxon>
        <taxon>Actinomycetota</taxon>
        <taxon>Actinomycetes</taxon>
        <taxon>Jiangellales</taxon>
        <taxon>Jiangellaceae</taxon>
        <taxon>Jiangella</taxon>
    </lineage>
</organism>
<feature type="transmembrane region" description="Helical" evidence="1">
    <location>
        <begin position="434"/>
        <end position="452"/>
    </location>
</feature>
<feature type="transmembrane region" description="Helical" evidence="1">
    <location>
        <begin position="464"/>
        <end position="482"/>
    </location>
</feature>
<feature type="transmembrane region" description="Helical" evidence="1">
    <location>
        <begin position="146"/>
        <end position="168"/>
    </location>
</feature>
<dbReference type="Proteomes" id="UP000542813">
    <property type="component" value="Unassembled WGS sequence"/>
</dbReference>
<dbReference type="EMBL" id="JACHMM010000001">
    <property type="protein sequence ID" value="MBB5790280.1"/>
    <property type="molecule type" value="Genomic_DNA"/>
</dbReference>
<dbReference type="GO" id="GO:0016301">
    <property type="term" value="F:kinase activity"/>
    <property type="evidence" value="ECO:0007669"/>
    <property type="project" value="UniProtKB-KW"/>
</dbReference>
<dbReference type="SUPFAM" id="SSF55874">
    <property type="entry name" value="ATPase domain of HSP90 chaperone/DNA topoisomerase II/histidine kinase"/>
    <property type="match status" value="1"/>
</dbReference>
<dbReference type="Gene3D" id="3.30.565.10">
    <property type="entry name" value="Histidine kinase-like ATPase, C-terminal domain"/>
    <property type="match status" value="1"/>
</dbReference>
<proteinExistence type="predicted"/>
<dbReference type="Pfam" id="PF02518">
    <property type="entry name" value="HATPase_c"/>
    <property type="match status" value="1"/>
</dbReference>
<dbReference type="InterPro" id="IPR036890">
    <property type="entry name" value="HATPase_C_sf"/>
</dbReference>
<evidence type="ECO:0000259" key="2">
    <source>
        <dbReference type="Pfam" id="PF02518"/>
    </source>
</evidence>
<dbReference type="AlphaFoldDB" id="A0A7W9GUI2"/>
<comment type="caution">
    <text evidence="3">The sequence shown here is derived from an EMBL/GenBank/DDBJ whole genome shotgun (WGS) entry which is preliminary data.</text>
</comment>
<keyword evidence="1" id="KW-0472">Membrane</keyword>
<dbReference type="InterPro" id="IPR003594">
    <property type="entry name" value="HATPase_dom"/>
</dbReference>
<name>A0A7W9GUI2_9ACTN</name>
<dbReference type="CDD" id="cd16917">
    <property type="entry name" value="HATPase_UhpB-NarQ-NarX-like"/>
    <property type="match status" value="1"/>
</dbReference>
<sequence>MRDDAGEHGWAAHTLDDSMQQAIAGGIASWQLVSIGAALASEISLPLWPIALSHLTVFAIAVPIVARRMRAWPSLVALYAATLVDFRAIGDPSSTFSYVTVWGAIITTATPILMIPRRSACWLSVLSLGVITSGSILWHTDGGTERLAIVVATAAALTLAAVVLMNGLQKVTRDTDLQEAAVAHERRELMVRRAVAHTAAEDARTLHDTMINTLSAVASGGGAVRDTALVRERCARDVRTVEAQLEGRLDGRLDDAPGFRLAPTEAARPLDVHRRGLTDDQLEHYAARVSGSVPTAVRGAVHELLRNAAKHSGADYVRLDVHVDGSVLIVGVSDDGAGFDGRPIPGRGLAESVVARARDAGIDVAIRTAPGAGTATTLSIPLDRVSPAAADPEANTTDAAVVVGQIKRTACWIWAAVLTAFGLASVVISRPDSALGQCLMLAVVGSLSLAAWRSCRDGSALPGWLTLLVVASIPLTFVASLVGVDFGSAEVNDWATITMTTPLILLLVTVRSKAPLVAGSALLILTTIATTYAVWHLAPSAAGIVPAGAAALLGLFVCWLFFSPVMDSIGVRREQNQRESANARAESAARDTVAAARARWTAAGVRRALAILRRIAEGDANPAERRVRIECAEAERHLRQVLLLNPEIVRMNRWIGQAMEDARSRSVSLTVRGCTEDAADEQQAESLGQVIVAAVRATPEGAELSLGLFPDRRGLRLMIVGPRGCLAAVPARVGLPAGSPLTHRGLGDQDLLELCVARPDETPSVTGRAISVGAAA</sequence>
<keyword evidence="3" id="KW-0808">Transferase</keyword>
<feature type="transmembrane region" description="Helical" evidence="1">
    <location>
        <begin position="96"/>
        <end position="115"/>
    </location>
</feature>
<keyword evidence="1" id="KW-1133">Transmembrane helix</keyword>
<accession>A0A7W9GUI2</accession>
<feature type="transmembrane region" description="Helical" evidence="1">
    <location>
        <begin position="541"/>
        <end position="562"/>
    </location>
</feature>
<feature type="transmembrane region" description="Helical" evidence="1">
    <location>
        <begin position="47"/>
        <end position="65"/>
    </location>
</feature>
<feature type="domain" description="Histidine kinase/HSP90-like ATPase" evidence="2">
    <location>
        <begin position="295"/>
        <end position="383"/>
    </location>
</feature>
<feature type="transmembrane region" description="Helical" evidence="1">
    <location>
        <begin position="494"/>
        <end position="510"/>
    </location>
</feature>
<gene>
    <name evidence="3" type="ORF">HD601_004855</name>
</gene>
<feature type="transmembrane region" description="Helical" evidence="1">
    <location>
        <begin position="72"/>
        <end position="90"/>
    </location>
</feature>
<protein>
    <submittedName>
        <fullName evidence="3">Signal transduction histidine kinase</fullName>
    </submittedName>
</protein>
<keyword evidence="1" id="KW-0812">Transmembrane</keyword>
<evidence type="ECO:0000313" key="4">
    <source>
        <dbReference type="Proteomes" id="UP000542813"/>
    </source>
</evidence>
<evidence type="ECO:0000256" key="1">
    <source>
        <dbReference type="SAM" id="Phobius"/>
    </source>
</evidence>
<reference evidence="3 4" key="1">
    <citation type="submission" date="2020-08" db="EMBL/GenBank/DDBJ databases">
        <title>Sequencing the genomes of 1000 actinobacteria strains.</title>
        <authorList>
            <person name="Klenk H.-P."/>
        </authorList>
    </citation>
    <scope>NUCLEOTIDE SEQUENCE [LARGE SCALE GENOMIC DNA]</scope>
    <source>
        <strain evidence="3 4">DSM 102122</strain>
    </source>
</reference>
<feature type="transmembrane region" description="Helical" evidence="1">
    <location>
        <begin position="122"/>
        <end position="140"/>
    </location>
</feature>
<evidence type="ECO:0000313" key="3">
    <source>
        <dbReference type="EMBL" id="MBB5790280.1"/>
    </source>
</evidence>
<dbReference type="RefSeq" id="WP_184826224.1">
    <property type="nucleotide sequence ID" value="NZ_JACHMM010000001.1"/>
</dbReference>
<feature type="transmembrane region" description="Helical" evidence="1">
    <location>
        <begin position="517"/>
        <end position="535"/>
    </location>
</feature>